<dbReference type="PRINTS" id="PR00147">
    <property type="entry name" value="DNAPHOTLYASE"/>
</dbReference>
<reference evidence="10" key="1">
    <citation type="submission" date="1999-06" db="EMBL/GenBank/DDBJ databases">
        <title>Transcription and Nucleocytoplasmic Distribution of Cryptochromes Were Regulated by Different Light Wavelengths in the Fern Adiantum capillus-veneris.</title>
        <authorList>
            <person name="Imaizumi T."/>
            <person name="Kanegae T."/>
            <person name="Wada M."/>
        </authorList>
    </citation>
    <scope>NUCLEOTIDE SEQUENCE</scope>
    <source>
        <tissue evidence="9">Spores</tissue>
        <tissue evidence="10">Young leaves</tissue>
    </source>
</reference>
<evidence type="ECO:0000256" key="7">
    <source>
        <dbReference type="PIRSR" id="PIRSR602081-2"/>
    </source>
</evidence>
<dbReference type="FunFam" id="1.10.579.10:FF:000003">
    <property type="entry name" value="Deoxyribodipyrimidine photo-lyase"/>
    <property type="match status" value="1"/>
</dbReference>
<dbReference type="GO" id="GO:0071949">
    <property type="term" value="F:FAD binding"/>
    <property type="evidence" value="ECO:0007669"/>
    <property type="project" value="TreeGrafter"/>
</dbReference>
<sequence length="487" mass="56304">MTTSTTIVWLRRDLRLDDNPALKEASKIGNAVVPVFVWVPEEEGQFQQGRMSRWWLKQSLKQLAQSLDSLGSPLIIRRSSSSLQALMDLVIHTQASQVFFNHLYDPISLVRDQRVKEGLLQTGIHVRTFNADLLYEPWQVNDPSGKAFTTFNEFWDKCLNMPEEPHAPLLPPTRSLLAFAGHLPGCTVEDLELENNSEKDSNALLARSWTPGWINAEKALEAFVERHLLQYAANQHMVDGSTTSFLSPHLHFGELSVRKVFYNVRIKAVQWTKEGKPDGEQSVNLFLRSIGLRDYSRYICFNFPFTHERLILQNRRPFPWRVDEGLFKAWRQGRTGYPLVDAGMRQIWATGWLHNRIRVIVSSFFVKVLQLPWTWGMKYFWDALLDADLENDILGWQYISGGLPDGHELERMDDLQIEGYKYDPRGEYVRKWLPELSRLPTEWIHHPWDAPPRALRAAGVELGSNYPRPLVEFAAAWSRLQTALREA</sequence>
<dbReference type="GO" id="GO:0003677">
    <property type="term" value="F:DNA binding"/>
    <property type="evidence" value="ECO:0007669"/>
    <property type="project" value="TreeGrafter"/>
</dbReference>
<dbReference type="InterPro" id="IPR002081">
    <property type="entry name" value="Cryptochrome/DNA_photolyase_1"/>
</dbReference>
<keyword evidence="4 6" id="KW-0274">FAD</keyword>
<dbReference type="SUPFAM" id="SSF52425">
    <property type="entry name" value="Cryptochrome/photolyase, N-terminal domain"/>
    <property type="match status" value="1"/>
</dbReference>
<feature type="site" description="Electron transfer via tryptophanyl radical" evidence="7">
    <location>
        <position position="373"/>
    </location>
</feature>
<dbReference type="GO" id="GO:0006139">
    <property type="term" value="P:nucleobase-containing compound metabolic process"/>
    <property type="evidence" value="ECO:0007669"/>
    <property type="project" value="UniProtKB-ARBA"/>
</dbReference>
<evidence type="ECO:0000313" key="10">
    <source>
        <dbReference type="EMBL" id="BAA88426.1"/>
    </source>
</evidence>
<dbReference type="GO" id="GO:0043153">
    <property type="term" value="P:entrainment of circadian clock by photoperiod"/>
    <property type="evidence" value="ECO:0007669"/>
    <property type="project" value="TreeGrafter"/>
</dbReference>
<dbReference type="PROSITE" id="PS00394">
    <property type="entry name" value="DNA_PHOTOLYASES_1_1"/>
    <property type="match status" value="1"/>
</dbReference>
<protein>
    <submittedName>
        <fullName evidence="10">Blue light photoreceptor</fullName>
    </submittedName>
</protein>
<comment type="cofactor">
    <cofactor evidence="6">
        <name>FAD</name>
        <dbReference type="ChEBI" id="CHEBI:57692"/>
    </cofactor>
    <text evidence="6">Binds 1 FAD per subunit.</text>
</comment>
<evidence type="ECO:0000313" key="11">
    <source>
        <dbReference type="EMBL" id="KAI5077094.1"/>
    </source>
</evidence>
<dbReference type="SUPFAM" id="SSF48173">
    <property type="entry name" value="Cryptochrome/photolyase FAD-binding domain"/>
    <property type="match status" value="1"/>
</dbReference>
<dbReference type="InterPro" id="IPR006050">
    <property type="entry name" value="DNA_photolyase_N"/>
</dbReference>
<organism evidence="10">
    <name type="scientific">Adiantum capillus-veneris</name>
    <name type="common">Maidenhair fern</name>
    <dbReference type="NCBI Taxonomy" id="13818"/>
    <lineage>
        <taxon>Eukaryota</taxon>
        <taxon>Viridiplantae</taxon>
        <taxon>Streptophyta</taxon>
        <taxon>Embryophyta</taxon>
        <taxon>Tracheophyta</taxon>
        <taxon>Polypodiopsida</taxon>
        <taxon>Polypodiidae</taxon>
        <taxon>Polypodiales</taxon>
        <taxon>Pteridineae</taxon>
        <taxon>Pteridaceae</taxon>
        <taxon>Vittarioideae</taxon>
        <taxon>Adiantum</taxon>
    </lineage>
</organism>
<feature type="binding site" evidence="6">
    <location>
        <position position="231"/>
    </location>
    <ligand>
        <name>FAD</name>
        <dbReference type="ChEBI" id="CHEBI:57692"/>
    </ligand>
</feature>
<evidence type="ECO:0000259" key="8">
    <source>
        <dbReference type="PROSITE" id="PS51645"/>
    </source>
</evidence>
<dbReference type="NCBIfam" id="TIGR02766">
    <property type="entry name" value="crypt_chrom_pln"/>
    <property type="match status" value="1"/>
</dbReference>
<dbReference type="GO" id="GO:0032922">
    <property type="term" value="P:circadian regulation of gene expression"/>
    <property type="evidence" value="ECO:0007669"/>
    <property type="project" value="TreeGrafter"/>
</dbReference>
<accession>Q9S794</accession>
<dbReference type="PANTHER" id="PTHR11455">
    <property type="entry name" value="CRYPTOCHROME"/>
    <property type="match status" value="1"/>
</dbReference>
<feature type="domain" description="Photolyase/cryptochrome alpha/beta" evidence="8">
    <location>
        <begin position="4"/>
        <end position="134"/>
    </location>
</feature>
<proteinExistence type="evidence at transcript level"/>
<comment type="similarity">
    <text evidence="2">Belongs to the DNA photolyase class-1 family.</text>
</comment>
<dbReference type="Proteomes" id="UP000886520">
    <property type="component" value="Chromosome 7"/>
</dbReference>
<evidence type="ECO:0000256" key="6">
    <source>
        <dbReference type="PIRSR" id="PIRSR602081-1"/>
    </source>
</evidence>
<evidence type="ECO:0000256" key="5">
    <source>
        <dbReference type="ARBA" id="ARBA00022991"/>
    </source>
</evidence>
<evidence type="ECO:0000256" key="4">
    <source>
        <dbReference type="ARBA" id="ARBA00022827"/>
    </source>
</evidence>
<dbReference type="Gene3D" id="3.40.50.620">
    <property type="entry name" value="HUPs"/>
    <property type="match status" value="1"/>
</dbReference>
<keyword evidence="3 6" id="KW-0285">Flavoprotein</keyword>
<dbReference type="Pfam" id="PF00875">
    <property type="entry name" value="DNA_photolyase"/>
    <property type="match status" value="1"/>
</dbReference>
<dbReference type="GO" id="GO:0003904">
    <property type="term" value="F:deoxyribodipyrimidine photo-lyase activity"/>
    <property type="evidence" value="ECO:0007669"/>
    <property type="project" value="TreeGrafter"/>
</dbReference>
<dbReference type="GO" id="GO:0005737">
    <property type="term" value="C:cytoplasm"/>
    <property type="evidence" value="ECO:0007669"/>
    <property type="project" value="TreeGrafter"/>
</dbReference>
<dbReference type="OrthoDB" id="435881at2759"/>
<dbReference type="InterPro" id="IPR014729">
    <property type="entry name" value="Rossmann-like_a/b/a_fold"/>
</dbReference>
<comment type="cofactor">
    <cofactor evidence="1">
        <name>(6R)-5,10-methylene-5,6,7,8-tetrahydrofolate</name>
        <dbReference type="ChEBI" id="CHEBI:15636"/>
    </cofactor>
</comment>
<dbReference type="GO" id="GO:0009882">
    <property type="term" value="F:blue light photoreceptor activity"/>
    <property type="evidence" value="ECO:0007669"/>
    <property type="project" value="InterPro"/>
</dbReference>
<dbReference type="Pfam" id="PF03441">
    <property type="entry name" value="FAD_binding_7"/>
    <property type="match status" value="1"/>
</dbReference>
<dbReference type="AlphaFoldDB" id="Q9S794"/>
<keyword evidence="12" id="KW-1185">Reference proteome</keyword>
<keyword evidence="10" id="KW-0675">Receptor</keyword>
<evidence type="ECO:0000313" key="9">
    <source>
        <dbReference type="EMBL" id="BAA88424.1"/>
    </source>
</evidence>
<dbReference type="EMBL" id="AB028929">
    <property type="protein sequence ID" value="BAA88424.1"/>
    <property type="molecule type" value="mRNA"/>
</dbReference>
<feature type="binding site" evidence="6">
    <location>
        <begin position="386"/>
        <end position="388"/>
    </location>
    <ligand>
        <name>FAD</name>
        <dbReference type="ChEBI" id="CHEBI:57692"/>
    </ligand>
</feature>
<feature type="binding site" evidence="6">
    <location>
        <position position="286"/>
    </location>
    <ligand>
        <name>FAD</name>
        <dbReference type="ChEBI" id="CHEBI:57692"/>
    </ligand>
</feature>
<dbReference type="EMBL" id="AB028931">
    <property type="protein sequence ID" value="BAA88426.1"/>
    <property type="molecule type" value="Genomic_DNA"/>
</dbReference>
<dbReference type="InterPro" id="IPR005101">
    <property type="entry name" value="Cryptochr/Photolyase_FAD-bd"/>
</dbReference>
<dbReference type="EMBL" id="JABFUD020000007">
    <property type="protein sequence ID" value="KAI5077094.1"/>
    <property type="molecule type" value="Genomic_DNA"/>
</dbReference>
<dbReference type="GO" id="GO:0005634">
    <property type="term" value="C:nucleus"/>
    <property type="evidence" value="ECO:0007669"/>
    <property type="project" value="TreeGrafter"/>
</dbReference>
<evidence type="ECO:0000256" key="1">
    <source>
        <dbReference type="ARBA" id="ARBA00001932"/>
    </source>
</evidence>
<feature type="site" description="Electron transfer via tryptophanyl radical" evidence="7">
    <location>
        <position position="320"/>
    </location>
</feature>
<dbReference type="InterPro" id="IPR036134">
    <property type="entry name" value="Crypto/Photolyase_FAD-like_sf"/>
</dbReference>
<feature type="binding site" evidence="6">
    <location>
        <begin position="243"/>
        <end position="247"/>
    </location>
    <ligand>
        <name>FAD</name>
        <dbReference type="ChEBI" id="CHEBI:57692"/>
    </ligand>
</feature>
<keyword evidence="5" id="KW-0157">Chromophore</keyword>
<dbReference type="Gene3D" id="1.25.40.80">
    <property type="match status" value="1"/>
</dbReference>
<name>Q9S794_ADICA</name>
<feature type="site" description="Electron transfer via tryptophanyl radical" evidence="7">
    <location>
        <position position="396"/>
    </location>
</feature>
<evidence type="ECO:0000256" key="2">
    <source>
        <dbReference type="ARBA" id="ARBA00005862"/>
    </source>
</evidence>
<dbReference type="PROSITE" id="PS51645">
    <property type="entry name" value="PHR_CRY_ALPHA_BETA"/>
    <property type="match status" value="1"/>
</dbReference>
<reference evidence="11" key="2">
    <citation type="submission" date="2021-01" db="EMBL/GenBank/DDBJ databases">
        <title>Adiantum capillus-veneris genome.</title>
        <authorList>
            <person name="Fang Y."/>
            <person name="Liao Q."/>
        </authorList>
    </citation>
    <scope>NUCLEOTIDE SEQUENCE</scope>
    <source>
        <strain evidence="11">H3</strain>
        <tissue evidence="11">Leaf</tissue>
    </source>
</reference>
<dbReference type="InterPro" id="IPR036155">
    <property type="entry name" value="Crypto/Photolyase_N_sf"/>
</dbReference>
<dbReference type="InterPro" id="IPR018394">
    <property type="entry name" value="DNA_photolyase_1_CS_C"/>
</dbReference>
<dbReference type="PANTHER" id="PTHR11455:SF18">
    <property type="entry name" value="SI:CH1073-390K14.1"/>
    <property type="match status" value="1"/>
</dbReference>
<evidence type="ECO:0000256" key="3">
    <source>
        <dbReference type="ARBA" id="ARBA00022630"/>
    </source>
</evidence>
<dbReference type="Gene3D" id="1.10.579.10">
    <property type="entry name" value="DNA Cyclobutane Dipyrimidine Photolyase, subunit A, domain 3"/>
    <property type="match status" value="1"/>
</dbReference>
<dbReference type="InterPro" id="IPR014134">
    <property type="entry name" value="Cryptochrome_pln"/>
</dbReference>
<evidence type="ECO:0000313" key="12">
    <source>
        <dbReference type="Proteomes" id="UP000886520"/>
    </source>
</evidence>
<gene>
    <name evidence="10" type="primary">CRY5</name>
    <name evidence="11" type="ORF">GOP47_0006918</name>
</gene>
<dbReference type="GO" id="GO:0006950">
    <property type="term" value="P:response to stress"/>
    <property type="evidence" value="ECO:0007669"/>
    <property type="project" value="UniProtKB-ARBA"/>
</dbReference>